<protein>
    <submittedName>
        <fullName evidence="1">Uncharacterized protein</fullName>
    </submittedName>
</protein>
<sequence length="165" mass="18903">MQSWEAHPVRSQDNADTMNPKVIVDDIAHRHAWASFEDQSYDLIMEHTCRTCMSKRGRKGTTTSKSTLLAGCLPPCVILRFLYDIVFVSILRQRIEFDIDADTNSIRPKGLHPYQEALIPRKLHPCNAILSDEILSEPGNLNHARSDRDLRYPWEDAQTQNSKSI</sequence>
<evidence type="ECO:0000313" key="2">
    <source>
        <dbReference type="Proteomes" id="UP000812287"/>
    </source>
</evidence>
<accession>A0A9P7VJP1</accession>
<dbReference type="GeneID" id="66100138"/>
<gene>
    <name evidence="1" type="ORF">BT62DRAFT_1011993</name>
</gene>
<organism evidence="1 2">
    <name type="scientific">Guyanagaster necrorhizus</name>
    <dbReference type="NCBI Taxonomy" id="856835"/>
    <lineage>
        <taxon>Eukaryota</taxon>
        <taxon>Fungi</taxon>
        <taxon>Dikarya</taxon>
        <taxon>Basidiomycota</taxon>
        <taxon>Agaricomycotina</taxon>
        <taxon>Agaricomycetes</taxon>
        <taxon>Agaricomycetidae</taxon>
        <taxon>Agaricales</taxon>
        <taxon>Marasmiineae</taxon>
        <taxon>Physalacriaceae</taxon>
        <taxon>Guyanagaster</taxon>
    </lineage>
</organism>
<dbReference type="Proteomes" id="UP000812287">
    <property type="component" value="Unassembled WGS sequence"/>
</dbReference>
<dbReference type="EMBL" id="MU250563">
    <property type="protein sequence ID" value="KAG7441179.1"/>
    <property type="molecule type" value="Genomic_DNA"/>
</dbReference>
<dbReference type="RefSeq" id="XP_043034679.1">
    <property type="nucleotide sequence ID" value="XM_043177851.1"/>
</dbReference>
<keyword evidence="2" id="KW-1185">Reference proteome</keyword>
<proteinExistence type="predicted"/>
<dbReference type="AlphaFoldDB" id="A0A9P7VJP1"/>
<comment type="caution">
    <text evidence="1">The sequence shown here is derived from an EMBL/GenBank/DDBJ whole genome shotgun (WGS) entry which is preliminary data.</text>
</comment>
<evidence type="ECO:0000313" key="1">
    <source>
        <dbReference type="EMBL" id="KAG7441179.1"/>
    </source>
</evidence>
<reference evidence="1" key="1">
    <citation type="submission" date="2020-11" db="EMBL/GenBank/DDBJ databases">
        <title>Adaptations for nitrogen fixation in a non-lichenized fungal sporocarp promotes dispersal by wood-feeding termites.</title>
        <authorList>
            <consortium name="DOE Joint Genome Institute"/>
            <person name="Koch R.A."/>
            <person name="Yoon G."/>
            <person name="Arayal U."/>
            <person name="Lail K."/>
            <person name="Amirebrahimi M."/>
            <person name="Labutti K."/>
            <person name="Lipzen A."/>
            <person name="Riley R."/>
            <person name="Barry K."/>
            <person name="Henrissat B."/>
            <person name="Grigoriev I.V."/>
            <person name="Herr J.R."/>
            <person name="Aime M.C."/>
        </authorList>
    </citation>
    <scope>NUCLEOTIDE SEQUENCE</scope>
    <source>
        <strain evidence="1">MCA 3950</strain>
    </source>
</reference>
<name>A0A9P7VJP1_9AGAR</name>